<dbReference type="InterPro" id="IPR018062">
    <property type="entry name" value="HTH_AraC-typ_CS"/>
</dbReference>
<dbReference type="InterPro" id="IPR014710">
    <property type="entry name" value="RmlC-like_jellyroll"/>
</dbReference>
<evidence type="ECO:0000256" key="5">
    <source>
        <dbReference type="SAM" id="MobiDB-lite"/>
    </source>
</evidence>
<dbReference type="SUPFAM" id="SSF51215">
    <property type="entry name" value="Regulatory protein AraC"/>
    <property type="match status" value="1"/>
</dbReference>
<dbReference type="SMART" id="SM00342">
    <property type="entry name" value="HTH_ARAC"/>
    <property type="match status" value="1"/>
</dbReference>
<dbReference type="GO" id="GO:0003700">
    <property type="term" value="F:DNA-binding transcription factor activity"/>
    <property type="evidence" value="ECO:0007669"/>
    <property type="project" value="InterPro"/>
</dbReference>
<dbReference type="InterPro" id="IPR018060">
    <property type="entry name" value="HTH_AraC"/>
</dbReference>
<keyword evidence="2" id="KW-0238">DNA-binding</keyword>
<keyword evidence="4" id="KW-0804">Transcription</keyword>
<organism evidence="7 8">
    <name type="scientific">Neisseria shayeganii</name>
    <dbReference type="NCBI Taxonomy" id="607712"/>
    <lineage>
        <taxon>Bacteria</taxon>
        <taxon>Pseudomonadati</taxon>
        <taxon>Pseudomonadota</taxon>
        <taxon>Betaproteobacteria</taxon>
        <taxon>Neisseriales</taxon>
        <taxon>Neisseriaceae</taxon>
        <taxon>Neisseria</taxon>
    </lineage>
</organism>
<dbReference type="PROSITE" id="PS00041">
    <property type="entry name" value="HTH_ARAC_FAMILY_1"/>
    <property type="match status" value="1"/>
</dbReference>
<dbReference type="EMBL" id="CP059567">
    <property type="protein sequence ID" value="QMT39756.1"/>
    <property type="molecule type" value="Genomic_DNA"/>
</dbReference>
<dbReference type="PANTHER" id="PTHR46796">
    <property type="entry name" value="HTH-TYPE TRANSCRIPTIONAL ACTIVATOR RHAS-RELATED"/>
    <property type="match status" value="1"/>
</dbReference>
<reference evidence="7 8" key="1">
    <citation type="submission" date="2020-07" db="EMBL/GenBank/DDBJ databases">
        <title>Genomic diversity of species in the Neisseriaceae family.</title>
        <authorList>
            <person name="Vincent A.T."/>
            <person name="Bernet E."/>
            <person name="Veyrier F.J."/>
        </authorList>
    </citation>
    <scope>NUCLEOTIDE SEQUENCE [LARGE SCALE GENOMIC DNA]</scope>
    <source>
        <strain evidence="7 8">DSM 22244</strain>
    </source>
</reference>
<keyword evidence="3" id="KW-0010">Activator</keyword>
<dbReference type="Gene3D" id="2.60.120.10">
    <property type="entry name" value="Jelly Rolls"/>
    <property type="match status" value="1"/>
</dbReference>
<dbReference type="InterPro" id="IPR009057">
    <property type="entry name" value="Homeodomain-like_sf"/>
</dbReference>
<dbReference type="PROSITE" id="PS01124">
    <property type="entry name" value="HTH_ARAC_FAMILY_2"/>
    <property type="match status" value="1"/>
</dbReference>
<dbReference type="InterPro" id="IPR050204">
    <property type="entry name" value="AraC_XylS_family_regulators"/>
</dbReference>
<evidence type="ECO:0000313" key="7">
    <source>
        <dbReference type="EMBL" id="QMT39756.1"/>
    </source>
</evidence>
<evidence type="ECO:0000256" key="2">
    <source>
        <dbReference type="ARBA" id="ARBA00023125"/>
    </source>
</evidence>
<proteinExistence type="predicted"/>
<dbReference type="PANTHER" id="PTHR46796:SF2">
    <property type="entry name" value="TRANSCRIPTIONAL REGULATORY PROTEIN"/>
    <property type="match status" value="1"/>
</dbReference>
<dbReference type="Pfam" id="PF02311">
    <property type="entry name" value="AraC_binding"/>
    <property type="match status" value="1"/>
</dbReference>
<dbReference type="Gene3D" id="1.10.10.60">
    <property type="entry name" value="Homeodomain-like"/>
    <property type="match status" value="1"/>
</dbReference>
<dbReference type="AlphaFoldDB" id="A0A7D7NAR4"/>
<evidence type="ECO:0000259" key="6">
    <source>
        <dbReference type="PROSITE" id="PS01124"/>
    </source>
</evidence>
<evidence type="ECO:0000256" key="3">
    <source>
        <dbReference type="ARBA" id="ARBA00023159"/>
    </source>
</evidence>
<gene>
    <name evidence="7" type="ORF">H3L94_07710</name>
</gene>
<dbReference type="GO" id="GO:0043565">
    <property type="term" value="F:sequence-specific DNA binding"/>
    <property type="evidence" value="ECO:0007669"/>
    <property type="project" value="InterPro"/>
</dbReference>
<protein>
    <submittedName>
        <fullName evidence="7">AraC family transcriptional regulator</fullName>
    </submittedName>
</protein>
<feature type="region of interest" description="Disordered" evidence="5">
    <location>
        <begin position="252"/>
        <end position="271"/>
    </location>
</feature>
<feature type="compositionally biased region" description="Polar residues" evidence="5">
    <location>
        <begin position="257"/>
        <end position="271"/>
    </location>
</feature>
<keyword evidence="1" id="KW-0805">Transcription regulation</keyword>
<sequence>MPKRLAVGERHRFYRPPELPGWEIRCGSGGGIVYGLHTHVTWSLGLVLHGRTVYRCGRHHYAARTGSVMLMPPDTPHACNPYGGQPWHYMMCYIPPEAFRQAVGSGIPVLADGAPWRSRRLVAAMLALLRSVRQADGRAEVCWQALAAALKREAAQARPQCAPWRGLIDILEASNPAIQDADAWAQAAGLSRRQLSRRLETSGMSPHQWLLSRRIAQAQAAIARGAPLAQAAQDFGFADQAHFQRRFKRSLAVTPGRYSQHQPDAQQQEHT</sequence>
<dbReference type="Pfam" id="PF12833">
    <property type="entry name" value="HTH_18"/>
    <property type="match status" value="1"/>
</dbReference>
<evidence type="ECO:0000313" key="8">
    <source>
        <dbReference type="Proteomes" id="UP000514752"/>
    </source>
</evidence>
<dbReference type="InterPro" id="IPR003313">
    <property type="entry name" value="AraC-bd"/>
</dbReference>
<dbReference type="InterPro" id="IPR037923">
    <property type="entry name" value="HTH-like"/>
</dbReference>
<accession>A0A7D7NAR4</accession>
<evidence type="ECO:0000256" key="1">
    <source>
        <dbReference type="ARBA" id="ARBA00023015"/>
    </source>
</evidence>
<evidence type="ECO:0000256" key="4">
    <source>
        <dbReference type="ARBA" id="ARBA00023163"/>
    </source>
</evidence>
<feature type="domain" description="HTH araC/xylS-type" evidence="6">
    <location>
        <begin position="165"/>
        <end position="261"/>
    </location>
</feature>
<dbReference type="RefSeq" id="WP_182121543.1">
    <property type="nucleotide sequence ID" value="NZ_CP059567.1"/>
</dbReference>
<dbReference type="KEGG" id="nsg:H3L94_07710"/>
<dbReference type="Proteomes" id="UP000514752">
    <property type="component" value="Chromosome"/>
</dbReference>
<dbReference type="SUPFAM" id="SSF46689">
    <property type="entry name" value="Homeodomain-like"/>
    <property type="match status" value="1"/>
</dbReference>
<name>A0A7D7NAR4_9NEIS</name>